<organism evidence="3 4">
    <name type="scientific">Acidicapsa dinghuensis</name>
    <dbReference type="NCBI Taxonomy" id="2218256"/>
    <lineage>
        <taxon>Bacteria</taxon>
        <taxon>Pseudomonadati</taxon>
        <taxon>Acidobacteriota</taxon>
        <taxon>Terriglobia</taxon>
        <taxon>Terriglobales</taxon>
        <taxon>Acidobacteriaceae</taxon>
        <taxon>Acidicapsa</taxon>
    </lineage>
</organism>
<name>A0ABW1EGC8_9BACT</name>
<evidence type="ECO:0000259" key="2">
    <source>
        <dbReference type="Pfam" id="PF04173"/>
    </source>
</evidence>
<keyword evidence="1" id="KW-0812">Transmembrane</keyword>
<evidence type="ECO:0000256" key="1">
    <source>
        <dbReference type="SAM" id="Phobius"/>
    </source>
</evidence>
<keyword evidence="1" id="KW-0472">Membrane</keyword>
<dbReference type="EMBL" id="JBHSPH010000003">
    <property type="protein sequence ID" value="MFC5862906.1"/>
    <property type="molecule type" value="Genomic_DNA"/>
</dbReference>
<protein>
    <submittedName>
        <fullName evidence="3">TQO small subunit DoxD</fullName>
    </submittedName>
</protein>
<feature type="domain" description="TQO small subunit DoxD" evidence="2">
    <location>
        <begin position="2"/>
        <end position="73"/>
    </location>
</feature>
<dbReference type="Proteomes" id="UP001596091">
    <property type="component" value="Unassembled WGS sequence"/>
</dbReference>
<dbReference type="InterPro" id="IPR007301">
    <property type="entry name" value="DoxD"/>
</dbReference>
<comment type="caution">
    <text evidence="3">The sequence shown here is derived from an EMBL/GenBank/DDBJ whole genome shotgun (WGS) entry which is preliminary data.</text>
</comment>
<evidence type="ECO:0000313" key="4">
    <source>
        <dbReference type="Proteomes" id="UP001596091"/>
    </source>
</evidence>
<accession>A0ABW1EGC8</accession>
<keyword evidence="1" id="KW-1133">Transmembrane helix</keyword>
<reference evidence="4" key="1">
    <citation type="journal article" date="2019" name="Int. J. Syst. Evol. Microbiol.">
        <title>The Global Catalogue of Microorganisms (GCM) 10K type strain sequencing project: providing services to taxonomists for standard genome sequencing and annotation.</title>
        <authorList>
            <consortium name="The Broad Institute Genomics Platform"/>
            <consortium name="The Broad Institute Genome Sequencing Center for Infectious Disease"/>
            <person name="Wu L."/>
            <person name="Ma J."/>
        </authorList>
    </citation>
    <scope>NUCLEOTIDE SEQUENCE [LARGE SCALE GENOMIC DNA]</scope>
    <source>
        <strain evidence="4">JCM 4087</strain>
    </source>
</reference>
<gene>
    <name evidence="3" type="ORF">ACFPT7_11430</name>
</gene>
<dbReference type="RefSeq" id="WP_263339029.1">
    <property type="nucleotide sequence ID" value="NZ_JAGSYH010000005.1"/>
</dbReference>
<proteinExistence type="predicted"/>
<sequence length="87" mass="9160">MELLVGIILVTGFLTPIAAAVAAIRTLCIGLPLLSAQDATLHADEFALLYLTVLSVALVLLGPGAFSIDACLFGRREIIIPKSRPET</sequence>
<evidence type="ECO:0000313" key="3">
    <source>
        <dbReference type="EMBL" id="MFC5862906.1"/>
    </source>
</evidence>
<dbReference type="Pfam" id="PF04173">
    <property type="entry name" value="DoxD"/>
    <property type="match status" value="1"/>
</dbReference>
<feature type="transmembrane region" description="Helical" evidence="1">
    <location>
        <begin position="46"/>
        <end position="74"/>
    </location>
</feature>
<keyword evidence="4" id="KW-1185">Reference proteome</keyword>